<dbReference type="InterPro" id="IPR050109">
    <property type="entry name" value="HTH-type_TetR-like_transc_reg"/>
</dbReference>
<dbReference type="InterPro" id="IPR036271">
    <property type="entry name" value="Tet_transcr_reg_TetR-rel_C_sf"/>
</dbReference>
<evidence type="ECO:0000256" key="1">
    <source>
        <dbReference type="ARBA" id="ARBA00023015"/>
    </source>
</evidence>
<reference evidence="6 7" key="1">
    <citation type="submission" date="2018-04" db="EMBL/GenBank/DDBJ databases">
        <authorList>
            <person name="Go L.Y."/>
            <person name="Mitchell J.A."/>
        </authorList>
    </citation>
    <scope>NUCLEOTIDE SEQUENCE [LARGE SCALE GENOMIC DNA]</scope>
    <source>
        <strain evidence="6 7">TPD7010</strain>
    </source>
</reference>
<keyword evidence="3" id="KW-0804">Transcription</keyword>
<sequence length="202" mass="21554">MSTPARRRDAVENRAGILDAATAAIGHDPRASIDTIARRAGLSRRALYGHFDDRNAIVREVIAAGAARFNAIADDVDDADSRVALARLASELWAEAAHVQAAAALALDDAHLPETSAALAPLRRRIDAIVRRGQEEGQLRTDLPAPTLSRLLEETGRMVVSRVDAESSTARSIAVCAVLGMAGLSWTEARALLAEHPDLEAR</sequence>
<dbReference type="SUPFAM" id="SSF48498">
    <property type="entry name" value="Tetracyclin repressor-like, C-terminal domain"/>
    <property type="match status" value="1"/>
</dbReference>
<dbReference type="GO" id="GO:0003700">
    <property type="term" value="F:DNA-binding transcription factor activity"/>
    <property type="evidence" value="ECO:0007669"/>
    <property type="project" value="TreeGrafter"/>
</dbReference>
<dbReference type="PANTHER" id="PTHR30055:SF234">
    <property type="entry name" value="HTH-TYPE TRANSCRIPTIONAL REGULATOR BETI"/>
    <property type="match status" value="1"/>
</dbReference>
<accession>A0A2T7WU73</accession>
<dbReference type="AlphaFoldDB" id="A0A2T7WU73"/>
<dbReference type="InterPro" id="IPR001647">
    <property type="entry name" value="HTH_TetR"/>
</dbReference>
<feature type="domain" description="HTH tetR-type" evidence="5">
    <location>
        <begin position="11"/>
        <end position="69"/>
    </location>
</feature>
<dbReference type="Gene3D" id="1.10.357.10">
    <property type="entry name" value="Tetracycline Repressor, domain 2"/>
    <property type="match status" value="1"/>
</dbReference>
<dbReference type="Proteomes" id="UP000244649">
    <property type="component" value="Unassembled WGS sequence"/>
</dbReference>
<name>A0A2T7WU73_MICTE</name>
<dbReference type="RefSeq" id="WP_108317441.1">
    <property type="nucleotide sequence ID" value="NZ_JAQDQE010000003.1"/>
</dbReference>
<dbReference type="GO" id="GO:0000976">
    <property type="term" value="F:transcription cis-regulatory region binding"/>
    <property type="evidence" value="ECO:0007669"/>
    <property type="project" value="TreeGrafter"/>
</dbReference>
<keyword evidence="1" id="KW-0805">Transcription regulation</keyword>
<dbReference type="EMBL" id="QDFT01000006">
    <property type="protein sequence ID" value="PVE77815.1"/>
    <property type="molecule type" value="Genomic_DNA"/>
</dbReference>
<evidence type="ECO:0000256" key="3">
    <source>
        <dbReference type="ARBA" id="ARBA00023163"/>
    </source>
</evidence>
<evidence type="ECO:0000259" key="5">
    <source>
        <dbReference type="PROSITE" id="PS50977"/>
    </source>
</evidence>
<comment type="caution">
    <text evidence="6">The sequence shown here is derived from an EMBL/GenBank/DDBJ whole genome shotgun (WGS) entry which is preliminary data.</text>
</comment>
<dbReference type="SUPFAM" id="SSF46689">
    <property type="entry name" value="Homeodomain-like"/>
    <property type="match status" value="1"/>
</dbReference>
<evidence type="ECO:0000256" key="4">
    <source>
        <dbReference type="PROSITE-ProRule" id="PRU00335"/>
    </source>
</evidence>
<dbReference type="Pfam" id="PF00440">
    <property type="entry name" value="TetR_N"/>
    <property type="match status" value="1"/>
</dbReference>
<gene>
    <name evidence="6" type="ORF">DC432_03685</name>
</gene>
<protein>
    <submittedName>
        <fullName evidence="6">TetR family transcriptional regulator</fullName>
    </submittedName>
</protein>
<organism evidence="6 7">
    <name type="scientific">Microbacterium testaceum</name>
    <name type="common">Aureobacterium testaceum</name>
    <name type="synonym">Brevibacterium testaceum</name>
    <dbReference type="NCBI Taxonomy" id="2033"/>
    <lineage>
        <taxon>Bacteria</taxon>
        <taxon>Bacillati</taxon>
        <taxon>Actinomycetota</taxon>
        <taxon>Actinomycetes</taxon>
        <taxon>Micrococcales</taxon>
        <taxon>Microbacteriaceae</taxon>
        <taxon>Microbacterium</taxon>
    </lineage>
</organism>
<evidence type="ECO:0000313" key="7">
    <source>
        <dbReference type="Proteomes" id="UP000244649"/>
    </source>
</evidence>
<keyword evidence="2 4" id="KW-0238">DNA-binding</keyword>
<dbReference type="PANTHER" id="PTHR30055">
    <property type="entry name" value="HTH-TYPE TRANSCRIPTIONAL REGULATOR RUTR"/>
    <property type="match status" value="1"/>
</dbReference>
<dbReference type="InterPro" id="IPR009057">
    <property type="entry name" value="Homeodomain-like_sf"/>
</dbReference>
<dbReference type="PROSITE" id="PS50977">
    <property type="entry name" value="HTH_TETR_2"/>
    <property type="match status" value="1"/>
</dbReference>
<feature type="DNA-binding region" description="H-T-H motif" evidence="4">
    <location>
        <begin position="32"/>
        <end position="51"/>
    </location>
</feature>
<evidence type="ECO:0000313" key="6">
    <source>
        <dbReference type="EMBL" id="PVE77815.1"/>
    </source>
</evidence>
<evidence type="ECO:0000256" key="2">
    <source>
        <dbReference type="ARBA" id="ARBA00023125"/>
    </source>
</evidence>
<proteinExistence type="predicted"/>